<dbReference type="Pfam" id="PF22765">
    <property type="entry name" value="DUF7010"/>
    <property type="match status" value="1"/>
</dbReference>
<reference evidence="2 3" key="1">
    <citation type="submission" date="2023-11" db="EMBL/GenBank/DDBJ databases">
        <title>Gilvimarinus fulvus sp. nov., isolated from the surface of Kelp.</title>
        <authorList>
            <person name="Sun Y.Y."/>
            <person name="Gong Y."/>
            <person name="Du Z.J."/>
        </authorList>
    </citation>
    <scope>NUCLEOTIDE SEQUENCE [LARGE SCALE GENOMIC DNA]</scope>
    <source>
        <strain evidence="2 3">SDUM040013</strain>
    </source>
</reference>
<feature type="transmembrane region" description="Helical" evidence="1">
    <location>
        <begin position="14"/>
        <end position="39"/>
    </location>
</feature>
<feature type="transmembrane region" description="Helical" evidence="1">
    <location>
        <begin position="78"/>
        <end position="101"/>
    </location>
</feature>
<dbReference type="Proteomes" id="UP001273505">
    <property type="component" value="Unassembled WGS sequence"/>
</dbReference>
<gene>
    <name evidence="2" type="ORF">SCD92_09455</name>
</gene>
<feature type="transmembrane region" description="Helical" evidence="1">
    <location>
        <begin position="132"/>
        <end position="151"/>
    </location>
</feature>
<dbReference type="InterPro" id="IPR053824">
    <property type="entry name" value="DUF7010"/>
</dbReference>
<feature type="transmembrane region" description="Helical" evidence="1">
    <location>
        <begin position="157"/>
        <end position="174"/>
    </location>
</feature>
<keyword evidence="1" id="KW-0472">Membrane</keyword>
<organism evidence="2 3">
    <name type="scientific">Gilvimarinus gilvus</name>
    <dbReference type="NCBI Taxonomy" id="3058038"/>
    <lineage>
        <taxon>Bacteria</taxon>
        <taxon>Pseudomonadati</taxon>
        <taxon>Pseudomonadota</taxon>
        <taxon>Gammaproteobacteria</taxon>
        <taxon>Cellvibrionales</taxon>
        <taxon>Cellvibrionaceae</taxon>
        <taxon>Gilvimarinus</taxon>
    </lineage>
</organism>
<accession>A0ABU4RZD5</accession>
<dbReference type="EMBL" id="JAXAFO010000013">
    <property type="protein sequence ID" value="MDX6849587.1"/>
    <property type="molecule type" value="Genomic_DNA"/>
</dbReference>
<proteinExistence type="predicted"/>
<evidence type="ECO:0000313" key="2">
    <source>
        <dbReference type="EMBL" id="MDX6849587.1"/>
    </source>
</evidence>
<evidence type="ECO:0000256" key="1">
    <source>
        <dbReference type="SAM" id="Phobius"/>
    </source>
</evidence>
<feature type="transmembrane region" description="Helical" evidence="1">
    <location>
        <begin position="45"/>
        <end position="66"/>
    </location>
</feature>
<name>A0ABU4RZD5_9GAMM</name>
<keyword evidence="3" id="KW-1185">Reference proteome</keyword>
<sequence length="185" mass="19608">MDSINLAQRDMRQAYYYGVPGVIASGTAWGVAGVVALAISPIAGIVTLIAGGTLIFPVSVVLCKCLGRSGKHEKTNPLAPLAIEGTIWMLFSIPVAVAAAYYSQSMFFPAAMMLVIGGRYLTFSTLYGIKTYWLFAAVLFAAGLLCAMLQAPVAIGALTGGLVEWFFAAVIAWLNRGRPDRPAQV</sequence>
<protein>
    <recommendedName>
        <fullName evidence="4">DUF308 domain-containing protein</fullName>
    </recommendedName>
</protein>
<comment type="caution">
    <text evidence="2">The sequence shown here is derived from an EMBL/GenBank/DDBJ whole genome shotgun (WGS) entry which is preliminary data.</text>
</comment>
<keyword evidence="1" id="KW-1133">Transmembrane helix</keyword>
<keyword evidence="1" id="KW-0812">Transmembrane</keyword>
<evidence type="ECO:0000313" key="3">
    <source>
        <dbReference type="Proteomes" id="UP001273505"/>
    </source>
</evidence>
<dbReference type="RefSeq" id="WP_302724845.1">
    <property type="nucleotide sequence ID" value="NZ_JAULRU010000823.1"/>
</dbReference>
<evidence type="ECO:0008006" key="4">
    <source>
        <dbReference type="Google" id="ProtNLM"/>
    </source>
</evidence>